<organism evidence="1 2">
    <name type="scientific">Olea europaea subsp. europaea</name>
    <dbReference type="NCBI Taxonomy" id="158383"/>
    <lineage>
        <taxon>Eukaryota</taxon>
        <taxon>Viridiplantae</taxon>
        <taxon>Streptophyta</taxon>
        <taxon>Embryophyta</taxon>
        <taxon>Tracheophyta</taxon>
        <taxon>Spermatophyta</taxon>
        <taxon>Magnoliopsida</taxon>
        <taxon>eudicotyledons</taxon>
        <taxon>Gunneridae</taxon>
        <taxon>Pentapetalae</taxon>
        <taxon>asterids</taxon>
        <taxon>lamiids</taxon>
        <taxon>Lamiales</taxon>
        <taxon>Oleaceae</taxon>
        <taxon>Oleeae</taxon>
        <taxon>Olea</taxon>
    </lineage>
</organism>
<accession>A0A8S0R0N4</accession>
<reference evidence="1 2" key="1">
    <citation type="submission" date="2019-12" db="EMBL/GenBank/DDBJ databases">
        <authorList>
            <person name="Alioto T."/>
            <person name="Alioto T."/>
            <person name="Gomez Garrido J."/>
        </authorList>
    </citation>
    <scope>NUCLEOTIDE SEQUENCE [LARGE SCALE GENOMIC DNA]</scope>
</reference>
<comment type="caution">
    <text evidence="1">The sequence shown here is derived from an EMBL/GenBank/DDBJ whole genome shotgun (WGS) entry which is preliminary data.</text>
</comment>
<sequence>MAGNNRQKKSSDSSFSLFNIFKGKSSRGRRVVEDTNYDSMKACKVWPSDEDRGRYVAKPGIDKLASTYIIATTEKWKSVAATD</sequence>
<evidence type="ECO:0000313" key="1">
    <source>
        <dbReference type="EMBL" id="CAA2972023.1"/>
    </source>
</evidence>
<dbReference type="Proteomes" id="UP000594638">
    <property type="component" value="Unassembled WGS sequence"/>
</dbReference>
<evidence type="ECO:0000313" key="2">
    <source>
        <dbReference type="Proteomes" id="UP000594638"/>
    </source>
</evidence>
<dbReference type="Gramene" id="OE9A012248T1">
    <property type="protein sequence ID" value="OE9A012248C1"/>
    <property type="gene ID" value="OE9A012248"/>
</dbReference>
<name>A0A8S0R0N4_OLEEU</name>
<gene>
    <name evidence="1" type="ORF">OLEA9_A012248</name>
</gene>
<dbReference type="EMBL" id="CACTIH010002034">
    <property type="protein sequence ID" value="CAA2972023.1"/>
    <property type="molecule type" value="Genomic_DNA"/>
</dbReference>
<dbReference type="PANTHER" id="PTHR33511">
    <property type="entry name" value="OS06G0632400 PROTEIN"/>
    <property type="match status" value="1"/>
</dbReference>
<keyword evidence="2" id="KW-1185">Reference proteome</keyword>
<proteinExistence type="predicted"/>
<dbReference type="OrthoDB" id="654716at2759"/>
<protein>
    <submittedName>
        <fullName evidence="1">Uncharacterized protein</fullName>
    </submittedName>
</protein>
<dbReference type="AlphaFoldDB" id="A0A8S0R0N4"/>